<dbReference type="Pfam" id="PF00385">
    <property type="entry name" value="Chromo"/>
    <property type="match status" value="1"/>
</dbReference>
<dbReference type="Proteomes" id="UP001215151">
    <property type="component" value="Unassembled WGS sequence"/>
</dbReference>
<evidence type="ECO:0000313" key="3">
    <source>
        <dbReference type="Proteomes" id="UP001215151"/>
    </source>
</evidence>
<organism evidence="2 3">
    <name type="scientific">Trametes cubensis</name>
    <dbReference type="NCBI Taxonomy" id="1111947"/>
    <lineage>
        <taxon>Eukaryota</taxon>
        <taxon>Fungi</taxon>
        <taxon>Dikarya</taxon>
        <taxon>Basidiomycota</taxon>
        <taxon>Agaricomycotina</taxon>
        <taxon>Agaricomycetes</taxon>
        <taxon>Polyporales</taxon>
        <taxon>Polyporaceae</taxon>
        <taxon>Trametes</taxon>
    </lineage>
</organism>
<protein>
    <recommendedName>
        <fullName evidence="1">Chromo domain-containing protein</fullName>
    </recommendedName>
</protein>
<name>A0AAD7XE04_9APHY</name>
<dbReference type="SMART" id="SM00298">
    <property type="entry name" value="CHROMO"/>
    <property type="match status" value="1"/>
</dbReference>
<gene>
    <name evidence="2" type="ORF">ONZ51_g2404</name>
</gene>
<dbReference type="GO" id="GO:0006338">
    <property type="term" value="P:chromatin remodeling"/>
    <property type="evidence" value="ECO:0007669"/>
    <property type="project" value="UniProtKB-ARBA"/>
</dbReference>
<dbReference type="InterPro" id="IPR016197">
    <property type="entry name" value="Chromo-like_dom_sf"/>
</dbReference>
<reference evidence="2" key="1">
    <citation type="submission" date="2022-11" db="EMBL/GenBank/DDBJ databases">
        <title>Genome Sequence of Cubamyces cubensis.</title>
        <authorList>
            <person name="Buettner E."/>
        </authorList>
    </citation>
    <scope>NUCLEOTIDE SEQUENCE</scope>
    <source>
        <strain evidence="2">MPL-01</strain>
    </source>
</reference>
<dbReference type="Gene3D" id="2.40.50.40">
    <property type="match status" value="1"/>
</dbReference>
<sequence>MTRTKTVCSPVPQKRRSSGAKLLVDFTPGKRTPPAPKVVDIAGRALRPNIILDTFFKFVSERHLIQQRRLAGKPPPWTSDPTLAAYPFTNVFRIYDRVTQYVLHNVVQQGDQNLREQCFRVMIFRSFNKMETWELLTAHFGEITWRDFDLNAYEEVLLTEQQENALYGHAYIIPSPKFGGRANASNHLRLVQLMMEEDLPGQLKRLHHLRDAHGRISLFPGMGDFMALQLLLDLNMTAHFDYSEDEWVALGPGSLECLRKMFGPSVRGVELEALEYLHRTQQDHFARLHIRPRDIPRVPGRTPGLSMVDLEHALCECEKYSRAHHPSIKGKRQKVAKRAFAPRPEPITADVPAHWLRAPRKRGAKLTYPSSFLVGDEQQYEVSHIVAEKRGQSGTGDPQYLIRWLGWGPEDDTWQRESDLVDGAPDVLRGWKSAKARIAARAAEFQQMGIRFVAQKVAKGRKSR</sequence>
<dbReference type="InterPro" id="IPR023780">
    <property type="entry name" value="Chromo_domain"/>
</dbReference>
<feature type="domain" description="Chromo" evidence="1">
    <location>
        <begin position="380"/>
        <end position="431"/>
    </location>
</feature>
<dbReference type="SUPFAM" id="SSF54160">
    <property type="entry name" value="Chromo domain-like"/>
    <property type="match status" value="1"/>
</dbReference>
<dbReference type="Pfam" id="PF18723">
    <property type="entry name" value="HMUDK_hel"/>
    <property type="match status" value="1"/>
</dbReference>
<dbReference type="PROSITE" id="PS50013">
    <property type="entry name" value="CHROMO_2"/>
    <property type="match status" value="1"/>
</dbReference>
<evidence type="ECO:0000259" key="1">
    <source>
        <dbReference type="PROSITE" id="PS50013"/>
    </source>
</evidence>
<dbReference type="InterPro" id="IPR040684">
    <property type="entry name" value="HMUDK_hel"/>
</dbReference>
<accession>A0AAD7XE04</accession>
<dbReference type="AlphaFoldDB" id="A0AAD7XE04"/>
<evidence type="ECO:0000313" key="2">
    <source>
        <dbReference type="EMBL" id="KAJ8494373.1"/>
    </source>
</evidence>
<proteinExistence type="predicted"/>
<dbReference type="CDD" id="cd00024">
    <property type="entry name" value="CD_CSD"/>
    <property type="match status" value="1"/>
</dbReference>
<dbReference type="InterPro" id="IPR000953">
    <property type="entry name" value="Chromo/chromo_shadow_dom"/>
</dbReference>
<keyword evidence="3" id="KW-1185">Reference proteome</keyword>
<comment type="caution">
    <text evidence="2">The sequence shown here is derived from an EMBL/GenBank/DDBJ whole genome shotgun (WGS) entry which is preliminary data.</text>
</comment>
<dbReference type="EMBL" id="JAPEVG010000037">
    <property type="protein sequence ID" value="KAJ8494373.1"/>
    <property type="molecule type" value="Genomic_DNA"/>
</dbReference>